<organism evidence="2 3">
    <name type="scientific">Sinobacterium norvegicum</name>
    <dbReference type="NCBI Taxonomy" id="1641715"/>
    <lineage>
        <taxon>Bacteria</taxon>
        <taxon>Pseudomonadati</taxon>
        <taxon>Pseudomonadota</taxon>
        <taxon>Gammaproteobacteria</taxon>
        <taxon>Cellvibrionales</taxon>
        <taxon>Spongiibacteraceae</taxon>
        <taxon>Sinobacterium</taxon>
    </lineage>
</organism>
<dbReference type="EMBL" id="CAKLPX010000001">
    <property type="protein sequence ID" value="CAH0991657.1"/>
    <property type="molecule type" value="Genomic_DNA"/>
</dbReference>
<dbReference type="InterPro" id="IPR019201">
    <property type="entry name" value="DUF2065"/>
</dbReference>
<keyword evidence="1" id="KW-1133">Transmembrane helix</keyword>
<dbReference type="Pfam" id="PF09838">
    <property type="entry name" value="DUF2065"/>
    <property type="match status" value="1"/>
</dbReference>
<keyword evidence="3" id="KW-1185">Reference proteome</keyword>
<name>A0ABM9AEW4_9GAMM</name>
<proteinExistence type="predicted"/>
<gene>
    <name evidence="2" type="ORF">SIN8267_01769</name>
</gene>
<evidence type="ECO:0000313" key="2">
    <source>
        <dbReference type="EMBL" id="CAH0991657.1"/>
    </source>
</evidence>
<keyword evidence="1" id="KW-0472">Membrane</keyword>
<dbReference type="PANTHER" id="PTHR38602:SF1">
    <property type="entry name" value="INNER MEMBRANE PROTEIN"/>
    <property type="match status" value="1"/>
</dbReference>
<sequence length="62" mass="7130">MWIEMLTALSLVMIIEGVMPFLAPQQWRLSLLKLAAQRNNTIRWFGLIIMVLGTMLLTVVRS</sequence>
<evidence type="ECO:0000313" key="3">
    <source>
        <dbReference type="Proteomes" id="UP000838100"/>
    </source>
</evidence>
<feature type="transmembrane region" description="Helical" evidence="1">
    <location>
        <begin position="44"/>
        <end position="60"/>
    </location>
</feature>
<dbReference type="Proteomes" id="UP000838100">
    <property type="component" value="Unassembled WGS sequence"/>
</dbReference>
<reference evidence="2" key="1">
    <citation type="submission" date="2021-12" db="EMBL/GenBank/DDBJ databases">
        <authorList>
            <person name="Rodrigo-Torres L."/>
            <person name="Arahal R. D."/>
            <person name="Lucena T."/>
        </authorList>
    </citation>
    <scope>NUCLEOTIDE SEQUENCE</scope>
    <source>
        <strain evidence="2">CECT 8267</strain>
    </source>
</reference>
<protein>
    <recommendedName>
        <fullName evidence="4">DUF2065 domain-containing protein</fullName>
    </recommendedName>
</protein>
<dbReference type="RefSeq" id="WP_354001885.1">
    <property type="nucleotide sequence ID" value="NZ_CAKLPX010000001.1"/>
</dbReference>
<evidence type="ECO:0008006" key="4">
    <source>
        <dbReference type="Google" id="ProtNLM"/>
    </source>
</evidence>
<accession>A0ABM9AEW4</accession>
<evidence type="ECO:0000256" key="1">
    <source>
        <dbReference type="SAM" id="Phobius"/>
    </source>
</evidence>
<keyword evidence="1" id="KW-0812">Transmembrane</keyword>
<feature type="transmembrane region" description="Helical" evidence="1">
    <location>
        <begin position="6"/>
        <end position="23"/>
    </location>
</feature>
<dbReference type="PANTHER" id="PTHR38602">
    <property type="entry name" value="INNER MEMBRANE PROTEIN-RELATED"/>
    <property type="match status" value="1"/>
</dbReference>
<comment type="caution">
    <text evidence="2">The sequence shown here is derived from an EMBL/GenBank/DDBJ whole genome shotgun (WGS) entry which is preliminary data.</text>
</comment>